<evidence type="ECO:0000256" key="3">
    <source>
        <dbReference type="ARBA" id="ARBA00012590"/>
    </source>
</evidence>
<keyword evidence="5 10" id="KW-0732">Signal</keyword>
<name>A0A0S7XJD9_9BACT</name>
<evidence type="ECO:0000256" key="6">
    <source>
        <dbReference type="ARBA" id="ARBA00022801"/>
    </source>
</evidence>
<dbReference type="PANTHER" id="PTHR31490:SF88">
    <property type="entry name" value="BETA-XYLANASE"/>
    <property type="match status" value="1"/>
</dbReference>
<accession>A0A0S7XJD9</accession>
<keyword evidence="6" id="KW-0378">Hydrolase</keyword>
<dbReference type="PROSITE" id="PS51760">
    <property type="entry name" value="GH10_2"/>
    <property type="match status" value="1"/>
</dbReference>
<dbReference type="InterPro" id="IPR017853">
    <property type="entry name" value="GH"/>
</dbReference>
<keyword evidence="7" id="KW-0119">Carbohydrate metabolism</keyword>
<proteinExistence type="inferred from homology"/>
<evidence type="ECO:0000256" key="7">
    <source>
        <dbReference type="ARBA" id="ARBA00023277"/>
    </source>
</evidence>
<dbReference type="SMART" id="SM00633">
    <property type="entry name" value="Glyco_10"/>
    <property type="match status" value="1"/>
</dbReference>
<dbReference type="SUPFAM" id="SSF51445">
    <property type="entry name" value="(Trans)glycosidases"/>
    <property type="match status" value="1"/>
</dbReference>
<gene>
    <name evidence="12" type="ORF">AMK68_05000</name>
</gene>
<keyword evidence="4" id="KW-0858">Xylan degradation</keyword>
<evidence type="ECO:0000256" key="2">
    <source>
        <dbReference type="ARBA" id="ARBA00007495"/>
    </source>
</evidence>
<sequence length="527" mass="60463">MRHLARLVLIAAAFIAIAAGAFAAPQEEATQVIIIHDAQGQPLPKARLGSLYLSDVLLNPFACQIDTEDGRAICRKIAQEPFAISLRYEVTGFGDVYFVADNLGRGYRAGEPINLVYEFARSRMGHARKIQKAAREAGCDLKPTTRGRINKAQALLNRAHRTPDTEERSRLGYQSLQESAWAGEMALLDKARFDVGKRGWRPGFRFGANAFRYGADPKYEQRFEELLNFGTTPFYTKAFEPKEGEYKWDRPEDIAAWLNGAGLTAKGHPVLWFYPGTTPDYLKQKSFEEIRQWVHDRTPTIIEHYAGSIDIWDIINEPHVQNVLNFTLDQMVDITRVVSEQTREANPNAVRIVNSCCLWAEYMKGQFGPDVRVCSPLEFLERLRAAKVDYDIVGLQLYYPGRDLLEISRMIDRFERFGKPVHITELAVPSSAEGDPHSHWKGPDAVRAMGCWHRPWDQDLQAEWVEQFYTICYSKPFVEAVTWWDFADYRPGHFFPHGGFLDHEYTPKGSFFRLQQLISRWREMGER</sequence>
<dbReference type="GO" id="GO:0031176">
    <property type="term" value="F:endo-1,4-beta-xylanase activity"/>
    <property type="evidence" value="ECO:0007669"/>
    <property type="project" value="UniProtKB-EC"/>
</dbReference>
<feature type="signal peptide" evidence="10">
    <location>
        <begin position="1"/>
        <end position="23"/>
    </location>
</feature>
<protein>
    <recommendedName>
        <fullName evidence="3">endo-1,4-beta-xylanase</fullName>
        <ecNumber evidence="3">3.2.1.8</ecNumber>
    </recommendedName>
</protein>
<dbReference type="Gene3D" id="3.20.20.80">
    <property type="entry name" value="Glycosidases"/>
    <property type="match status" value="1"/>
</dbReference>
<comment type="caution">
    <text evidence="12">The sequence shown here is derived from an EMBL/GenBank/DDBJ whole genome shotgun (WGS) entry which is preliminary data.</text>
</comment>
<comment type="similarity">
    <text evidence="2">Belongs to the glycosyl hydrolase 10 (cellulase F) family.</text>
</comment>
<dbReference type="GO" id="GO:0045493">
    <property type="term" value="P:xylan catabolic process"/>
    <property type="evidence" value="ECO:0007669"/>
    <property type="project" value="UniProtKB-KW"/>
</dbReference>
<keyword evidence="8" id="KW-0326">Glycosidase</keyword>
<dbReference type="Proteomes" id="UP000052020">
    <property type="component" value="Unassembled WGS sequence"/>
</dbReference>
<reference evidence="12 13" key="1">
    <citation type="journal article" date="2015" name="Microbiome">
        <title>Genomic resolution of linkages in carbon, nitrogen, and sulfur cycling among widespread estuary sediment bacteria.</title>
        <authorList>
            <person name="Baker B.J."/>
            <person name="Lazar C.S."/>
            <person name="Teske A.P."/>
            <person name="Dick G.J."/>
        </authorList>
    </citation>
    <scope>NUCLEOTIDE SEQUENCE [LARGE SCALE GENOMIC DNA]</scope>
    <source>
        <strain evidence="12">DG_56</strain>
    </source>
</reference>
<evidence type="ECO:0000256" key="10">
    <source>
        <dbReference type="SAM" id="SignalP"/>
    </source>
</evidence>
<organism evidence="12 13">
    <name type="scientific">candidate division KD3-62 bacterium DG_56</name>
    <dbReference type="NCBI Taxonomy" id="1704032"/>
    <lineage>
        <taxon>Bacteria</taxon>
        <taxon>candidate division KD3-62</taxon>
    </lineage>
</organism>
<dbReference type="AlphaFoldDB" id="A0A0S7XJD9"/>
<dbReference type="EC" id="3.2.1.8" evidence="3"/>
<dbReference type="PANTHER" id="PTHR31490">
    <property type="entry name" value="GLYCOSYL HYDROLASE"/>
    <property type="match status" value="1"/>
</dbReference>
<dbReference type="EMBL" id="LIZY01000118">
    <property type="protein sequence ID" value="KPJ62379.1"/>
    <property type="molecule type" value="Genomic_DNA"/>
</dbReference>
<dbReference type="InterPro" id="IPR001000">
    <property type="entry name" value="GH10_dom"/>
</dbReference>
<evidence type="ECO:0000313" key="12">
    <source>
        <dbReference type="EMBL" id="KPJ62379.1"/>
    </source>
</evidence>
<evidence type="ECO:0000313" key="13">
    <source>
        <dbReference type="Proteomes" id="UP000052020"/>
    </source>
</evidence>
<evidence type="ECO:0000256" key="8">
    <source>
        <dbReference type="ARBA" id="ARBA00023295"/>
    </source>
</evidence>
<dbReference type="InterPro" id="IPR044846">
    <property type="entry name" value="GH10"/>
</dbReference>
<comment type="catalytic activity">
    <reaction evidence="1">
        <text>Endohydrolysis of (1-&gt;4)-beta-D-xylosidic linkages in xylans.</text>
        <dbReference type="EC" id="3.2.1.8"/>
    </reaction>
</comment>
<evidence type="ECO:0000256" key="4">
    <source>
        <dbReference type="ARBA" id="ARBA00022651"/>
    </source>
</evidence>
<evidence type="ECO:0000256" key="1">
    <source>
        <dbReference type="ARBA" id="ARBA00000681"/>
    </source>
</evidence>
<keyword evidence="9" id="KW-0624">Polysaccharide degradation</keyword>
<evidence type="ECO:0000259" key="11">
    <source>
        <dbReference type="PROSITE" id="PS51760"/>
    </source>
</evidence>
<feature type="chain" id="PRO_5006640093" description="endo-1,4-beta-xylanase" evidence="10">
    <location>
        <begin position="24"/>
        <end position="527"/>
    </location>
</feature>
<evidence type="ECO:0000256" key="9">
    <source>
        <dbReference type="ARBA" id="ARBA00023326"/>
    </source>
</evidence>
<dbReference type="Pfam" id="PF00331">
    <property type="entry name" value="Glyco_hydro_10"/>
    <property type="match status" value="1"/>
</dbReference>
<feature type="domain" description="GH10" evidence="11">
    <location>
        <begin position="207"/>
        <end position="517"/>
    </location>
</feature>
<evidence type="ECO:0000256" key="5">
    <source>
        <dbReference type="ARBA" id="ARBA00022729"/>
    </source>
</evidence>